<dbReference type="InterPro" id="IPR005467">
    <property type="entry name" value="His_kinase_dom"/>
</dbReference>
<keyword evidence="4" id="KW-0805">Transcription regulation</keyword>
<evidence type="ECO:0000256" key="4">
    <source>
        <dbReference type="ARBA" id="ARBA00023015"/>
    </source>
</evidence>
<feature type="domain" description="Response regulatory" evidence="13">
    <location>
        <begin position="1084"/>
        <end position="1199"/>
    </location>
</feature>
<dbReference type="PANTHER" id="PTHR43547:SF2">
    <property type="entry name" value="HYBRID SIGNAL TRANSDUCTION HISTIDINE KINASE C"/>
    <property type="match status" value="1"/>
</dbReference>
<dbReference type="Pfam" id="PF00072">
    <property type="entry name" value="Response_reg"/>
    <property type="match status" value="1"/>
</dbReference>
<feature type="chain" id="PRO_5047536523" description="histidine kinase" evidence="10">
    <location>
        <begin position="22"/>
        <end position="1331"/>
    </location>
</feature>
<dbReference type="SUPFAM" id="SSF46689">
    <property type="entry name" value="Homeodomain-like"/>
    <property type="match status" value="1"/>
</dbReference>
<dbReference type="PROSITE" id="PS50109">
    <property type="entry name" value="HIS_KIN"/>
    <property type="match status" value="1"/>
</dbReference>
<dbReference type="Gene3D" id="2.130.10.10">
    <property type="entry name" value="YVTN repeat-like/Quinoprotein amine dehydrogenase"/>
    <property type="match status" value="2"/>
</dbReference>
<protein>
    <recommendedName>
        <fullName evidence="2">histidine kinase</fullName>
        <ecNumber evidence="2">2.7.13.3</ecNumber>
    </recommendedName>
</protein>
<dbReference type="InterPro" id="IPR004358">
    <property type="entry name" value="Sig_transdc_His_kin-like_C"/>
</dbReference>
<feature type="signal peptide" evidence="10">
    <location>
        <begin position="1"/>
        <end position="21"/>
    </location>
</feature>
<dbReference type="SUPFAM" id="SSF52172">
    <property type="entry name" value="CheY-like"/>
    <property type="match status" value="1"/>
</dbReference>
<dbReference type="InterPro" id="IPR003594">
    <property type="entry name" value="HATPase_dom"/>
</dbReference>
<dbReference type="EMBL" id="JBBNGE010000015">
    <property type="protein sequence ID" value="MEQ2507876.1"/>
    <property type="molecule type" value="Genomic_DNA"/>
</dbReference>
<dbReference type="CDD" id="cd00082">
    <property type="entry name" value="HisKA"/>
    <property type="match status" value="1"/>
</dbReference>
<dbReference type="InterPro" id="IPR011123">
    <property type="entry name" value="Y_Y_Y"/>
</dbReference>
<feature type="domain" description="HTH araC/xylS-type" evidence="11">
    <location>
        <begin position="1231"/>
        <end position="1330"/>
    </location>
</feature>
<keyword evidence="5" id="KW-0238">DNA-binding</keyword>
<organism evidence="14 15">
    <name type="scientific">Segatella sinensis</name>
    <dbReference type="NCBI Taxonomy" id="3085167"/>
    <lineage>
        <taxon>Bacteria</taxon>
        <taxon>Pseudomonadati</taxon>
        <taxon>Bacteroidota</taxon>
        <taxon>Bacteroidia</taxon>
        <taxon>Bacteroidales</taxon>
        <taxon>Prevotellaceae</taxon>
        <taxon>Segatella</taxon>
    </lineage>
</organism>
<dbReference type="InterPro" id="IPR001789">
    <property type="entry name" value="Sig_transdc_resp-reg_receiver"/>
</dbReference>
<dbReference type="InterPro" id="IPR036097">
    <property type="entry name" value="HisK_dim/P_sf"/>
</dbReference>
<dbReference type="SMART" id="SM00448">
    <property type="entry name" value="REC"/>
    <property type="match status" value="1"/>
</dbReference>
<dbReference type="SUPFAM" id="SSF63829">
    <property type="entry name" value="Calcium-dependent phosphotriesterase"/>
    <property type="match status" value="3"/>
</dbReference>
<dbReference type="SUPFAM" id="SSF47384">
    <property type="entry name" value="Homodimeric domain of signal transducing histidine kinase"/>
    <property type="match status" value="1"/>
</dbReference>
<feature type="coiled-coil region" evidence="8">
    <location>
        <begin position="780"/>
        <end position="807"/>
    </location>
</feature>
<dbReference type="SMART" id="SM00342">
    <property type="entry name" value="HTH_ARAC"/>
    <property type="match status" value="1"/>
</dbReference>
<evidence type="ECO:0000259" key="12">
    <source>
        <dbReference type="PROSITE" id="PS50109"/>
    </source>
</evidence>
<dbReference type="SMART" id="SM00388">
    <property type="entry name" value="HisKA"/>
    <property type="match status" value="1"/>
</dbReference>
<dbReference type="Gene3D" id="1.10.10.60">
    <property type="entry name" value="Homeodomain-like"/>
    <property type="match status" value="1"/>
</dbReference>
<dbReference type="Gene3D" id="3.30.565.10">
    <property type="entry name" value="Histidine kinase-like ATPase, C-terminal domain"/>
    <property type="match status" value="1"/>
</dbReference>
<gene>
    <name evidence="14" type="ORF">AAAT87_06210</name>
</gene>
<evidence type="ECO:0000256" key="5">
    <source>
        <dbReference type="ARBA" id="ARBA00023125"/>
    </source>
</evidence>
<dbReference type="SUPFAM" id="SSF55874">
    <property type="entry name" value="ATPase domain of HSP90 chaperone/DNA topoisomerase II/histidine kinase"/>
    <property type="match status" value="1"/>
</dbReference>
<evidence type="ECO:0000256" key="10">
    <source>
        <dbReference type="SAM" id="SignalP"/>
    </source>
</evidence>
<comment type="caution">
    <text evidence="14">The sequence shown here is derived from an EMBL/GenBank/DDBJ whole genome shotgun (WGS) entry which is preliminary data.</text>
</comment>
<dbReference type="Pfam" id="PF00512">
    <property type="entry name" value="HisKA"/>
    <property type="match status" value="1"/>
</dbReference>
<evidence type="ECO:0000256" key="6">
    <source>
        <dbReference type="ARBA" id="ARBA00023163"/>
    </source>
</evidence>
<keyword evidence="6" id="KW-0804">Transcription</keyword>
<dbReference type="CDD" id="cd00146">
    <property type="entry name" value="PKD"/>
    <property type="match status" value="1"/>
</dbReference>
<dbReference type="Pfam" id="PF07494">
    <property type="entry name" value="Reg_prop"/>
    <property type="match status" value="1"/>
</dbReference>
<evidence type="ECO:0000256" key="8">
    <source>
        <dbReference type="SAM" id="Coils"/>
    </source>
</evidence>
<evidence type="ECO:0000313" key="15">
    <source>
        <dbReference type="Proteomes" id="UP001465717"/>
    </source>
</evidence>
<evidence type="ECO:0000256" key="7">
    <source>
        <dbReference type="PROSITE-ProRule" id="PRU00169"/>
    </source>
</evidence>
<dbReference type="InterPro" id="IPR018062">
    <property type="entry name" value="HTH_AraC-typ_CS"/>
</dbReference>
<dbReference type="PROSITE" id="PS00041">
    <property type="entry name" value="HTH_ARAC_FAMILY_1"/>
    <property type="match status" value="1"/>
</dbReference>
<dbReference type="PANTHER" id="PTHR43547">
    <property type="entry name" value="TWO-COMPONENT HISTIDINE KINASE"/>
    <property type="match status" value="1"/>
</dbReference>
<feature type="domain" description="Histidine kinase" evidence="12">
    <location>
        <begin position="815"/>
        <end position="1035"/>
    </location>
</feature>
<feature type="region of interest" description="Disordered" evidence="9">
    <location>
        <begin position="1057"/>
        <end position="1077"/>
    </location>
</feature>
<evidence type="ECO:0000256" key="9">
    <source>
        <dbReference type="SAM" id="MobiDB-lite"/>
    </source>
</evidence>
<evidence type="ECO:0000259" key="13">
    <source>
        <dbReference type="PROSITE" id="PS50110"/>
    </source>
</evidence>
<proteinExistence type="predicted"/>
<dbReference type="PROSITE" id="PS50110">
    <property type="entry name" value="RESPONSE_REGULATORY"/>
    <property type="match status" value="1"/>
</dbReference>
<dbReference type="Pfam" id="PF07495">
    <property type="entry name" value="Y_Y_Y"/>
    <property type="match status" value="1"/>
</dbReference>
<evidence type="ECO:0000256" key="3">
    <source>
        <dbReference type="ARBA" id="ARBA00022553"/>
    </source>
</evidence>
<dbReference type="EC" id="2.7.13.3" evidence="2"/>
<feature type="modified residue" description="4-aspartylphosphate" evidence="7">
    <location>
        <position position="1132"/>
    </location>
</feature>
<dbReference type="SMART" id="SM00387">
    <property type="entry name" value="HATPase_c"/>
    <property type="match status" value="1"/>
</dbReference>
<dbReference type="CDD" id="cd17574">
    <property type="entry name" value="REC_OmpR"/>
    <property type="match status" value="1"/>
</dbReference>
<reference evidence="14 15" key="1">
    <citation type="submission" date="2024-04" db="EMBL/GenBank/DDBJ databases">
        <title>Human intestinal bacterial collection.</title>
        <authorList>
            <person name="Pauvert C."/>
            <person name="Hitch T.C.A."/>
            <person name="Clavel T."/>
        </authorList>
    </citation>
    <scope>NUCLEOTIDE SEQUENCE [LARGE SCALE GENOMIC DNA]</scope>
    <source>
        <strain evidence="14 15">CLA-AA-H174</strain>
    </source>
</reference>
<name>A0ABV1FXJ9_9BACT</name>
<dbReference type="InterPro" id="IPR011006">
    <property type="entry name" value="CheY-like_superfamily"/>
</dbReference>
<evidence type="ECO:0000313" key="14">
    <source>
        <dbReference type="EMBL" id="MEQ2507876.1"/>
    </source>
</evidence>
<evidence type="ECO:0000256" key="1">
    <source>
        <dbReference type="ARBA" id="ARBA00000085"/>
    </source>
</evidence>
<dbReference type="Gene3D" id="1.10.287.130">
    <property type="match status" value="1"/>
</dbReference>
<dbReference type="Gene3D" id="3.40.50.2300">
    <property type="match status" value="1"/>
</dbReference>
<accession>A0ABV1FXJ9</accession>
<evidence type="ECO:0000256" key="2">
    <source>
        <dbReference type="ARBA" id="ARBA00012438"/>
    </source>
</evidence>
<dbReference type="InterPro" id="IPR003661">
    <property type="entry name" value="HisK_dim/P_dom"/>
</dbReference>
<dbReference type="InterPro" id="IPR015943">
    <property type="entry name" value="WD40/YVTN_repeat-like_dom_sf"/>
</dbReference>
<dbReference type="RefSeq" id="WP_349225937.1">
    <property type="nucleotide sequence ID" value="NZ_JBBNFG020000018.1"/>
</dbReference>
<dbReference type="Gene3D" id="2.60.40.10">
    <property type="entry name" value="Immunoglobulins"/>
    <property type="match status" value="1"/>
</dbReference>
<dbReference type="PRINTS" id="PR00344">
    <property type="entry name" value="BCTRLSENSOR"/>
</dbReference>
<keyword evidence="8" id="KW-0175">Coiled coil</keyword>
<dbReference type="InterPro" id="IPR011110">
    <property type="entry name" value="Reg_prop"/>
</dbReference>
<dbReference type="InterPro" id="IPR009057">
    <property type="entry name" value="Homeodomain-like_sf"/>
</dbReference>
<dbReference type="InterPro" id="IPR036890">
    <property type="entry name" value="HATPase_C_sf"/>
</dbReference>
<dbReference type="Pfam" id="PF12833">
    <property type="entry name" value="HTH_18"/>
    <property type="match status" value="1"/>
</dbReference>
<dbReference type="Proteomes" id="UP001465717">
    <property type="component" value="Unassembled WGS sequence"/>
</dbReference>
<keyword evidence="3 7" id="KW-0597">Phosphoprotein</keyword>
<keyword evidence="10" id="KW-0732">Signal</keyword>
<sequence>MRKIITILAAVFLMAMTPASAWSRNAVREPQVRTITMNTGLPSNAVRNIVQDKNGFIWFGTDNGLCRYDGYQVQNFYNLQMKFDQYVSALEACDEGLLVGTSKGAFLFNFKTEQFQKLSDKITSTITSFSIDGNRNVWVSTQGQGLFRYNLINHECRNYQIKGSKGEVVATLVDVNNQVWALCNHLPSSLVRLNKANDSFAMVPLKGDASRLYGIAMLANSDGSILVGTWNDGLFQVDTDGTTTQLINASVSNSVHHIHKLYNDRNINVLIGSDDGLVEYDIQKRSWRMVSEVDNPSRSSAERFVYSITSDEEGGIWIGTFYGGVSYIPSPTMRNRFEMHSAGVGGQKGNVVGRFAEDARHRIWVATDDAGVDCFDPATDGFVDFPGKQAIARYNVHGLLAEGDDLWIGTYGNGVFRMSLSSGALKPFPALDEALSGSCYCLFRDSRRQLWATSMSGACMLDETNQAFRMVKSFNSLTIDIKEDKKGNIWFATQGNGLWCYRRNKTWKQYLNDANDTTSICSNQVNCVQEDSKGRLLVATNMGLCEYQPSSDSFRRIAIDAPSQDFASIIINQDEMWLSSDKGLIKWIPGEPTLLFNRYDGLTCDQFMPNARLLASDGRVYLGTTQGFNTFYPYQVKINHVVPPVAITSLELFNKHVEVGSEKLPESLNHIEQLDLSYDENMINLSFAALSYVSPEKNLYSYMLDGFDKDWVTTSEHRATYTNLPAGTYTFRVKAANNDGVWSQNEAKLKIVVHPPFWWSLPAKILYLLVIGWLIWFYTQSRVKREKRRHQEELDQLEVKQEQEMRDARLQFFTMIAHEIRTPVTLIIGPLENLKEQWQKISESVKDGEAMNQTLNVIDRNAQRLLTLVNQLLDFNKVQQKGLQVHFRLQNISKLMHAVAERFEPTLQQKGARLEVDYPADDFSAIIDSEAITKVISNLMTNATKYTRDYVHLSCRLAEDGEHFIISVEDNGMGISPDEQQKIFAAFYQAHDNKPGTGIGLNIVKNLVEAHHGMVEVKSEEGKGATFIVTLPVNQEDAVVEKEEDALKNPISEEAETVMEADGNPEDASTAENAKDAQKGYRPTMLIVDDDEDMRNFVQAHFAKTYRVLTAEDGKQALRILNKCDVTLIVSDWMMPEMDGPEFCRSVRTNPKTSHLPFIMLTAKTDDASKAEGMNCGADIFIEKPFSMKYLEASVNHLIEMRRLLKSKFSHTPLEPIQEIAPTKIDNDFLVQMEKVIEENLSNPEMNVAFLAARLGMSRSSLFNKIRGLADVTPNEMIQVIRLKKAARLLREKHYRISEVSYMVGFSSPSYFTKCFQKQFGMKPAEFAEMG</sequence>
<comment type="catalytic activity">
    <reaction evidence="1">
        <text>ATP + protein L-histidine = ADP + protein N-phospho-L-histidine.</text>
        <dbReference type="EC" id="2.7.13.3"/>
    </reaction>
</comment>
<dbReference type="Pfam" id="PF02518">
    <property type="entry name" value="HATPase_c"/>
    <property type="match status" value="1"/>
</dbReference>
<dbReference type="PROSITE" id="PS01124">
    <property type="entry name" value="HTH_ARAC_FAMILY_2"/>
    <property type="match status" value="1"/>
</dbReference>
<dbReference type="InterPro" id="IPR018060">
    <property type="entry name" value="HTH_AraC"/>
</dbReference>
<dbReference type="InterPro" id="IPR013783">
    <property type="entry name" value="Ig-like_fold"/>
</dbReference>
<evidence type="ECO:0000259" key="11">
    <source>
        <dbReference type="PROSITE" id="PS01124"/>
    </source>
</evidence>
<keyword evidence="15" id="KW-1185">Reference proteome</keyword>